<dbReference type="Proteomes" id="UP000233469">
    <property type="component" value="Unassembled WGS sequence"/>
</dbReference>
<comment type="caution">
    <text evidence="1">The sequence shown here is derived from an EMBL/GenBank/DDBJ whole genome shotgun (WGS) entry which is preliminary data.</text>
</comment>
<dbReference type="CDD" id="cd00084">
    <property type="entry name" value="HMG-box_SF"/>
    <property type="match status" value="1"/>
</dbReference>
<sequence>MNNSNELYVISCTSNKKKSSLKKKKPKNIFFLYRDEMMHLRPHRMPMCDYNRIIRDKWNELPDKEKNRYRLIYEINRDVTEDVEQTSSQTKEVQNSCAACGISIENSEICNTCVEQLYQFDSMYSYDHCMLCSSFSGNSRICIVCYEQFNTHRFDNSFFDNGEIPTYYSPNYDTNYSSEGILGLTDIDYIDYDNYIMFEEEAKSHDF</sequence>
<reference evidence="1 2" key="1">
    <citation type="submission" date="2016-04" db="EMBL/GenBank/DDBJ databases">
        <title>Genome analyses suggest a sexual origin of heterokaryosis in a supposedly ancient asexual fungus.</title>
        <authorList>
            <person name="Ropars J."/>
            <person name="Sedzielewska K."/>
            <person name="Noel J."/>
            <person name="Charron P."/>
            <person name="Farinelli L."/>
            <person name="Marton T."/>
            <person name="Kruger M."/>
            <person name="Pelin A."/>
            <person name="Brachmann A."/>
            <person name="Corradi N."/>
        </authorList>
    </citation>
    <scope>NUCLEOTIDE SEQUENCE [LARGE SCALE GENOMIC DNA]</scope>
    <source>
        <strain evidence="1 2">C2</strain>
    </source>
</reference>
<protein>
    <recommendedName>
        <fullName evidence="3">HMG box domain-containing protein</fullName>
    </recommendedName>
</protein>
<proteinExistence type="predicted"/>
<accession>A0A2N1MLA7</accession>
<evidence type="ECO:0000313" key="2">
    <source>
        <dbReference type="Proteomes" id="UP000233469"/>
    </source>
</evidence>
<reference evidence="1 2" key="2">
    <citation type="submission" date="2017-10" db="EMBL/GenBank/DDBJ databases">
        <title>Extensive intraspecific genome diversity in a model arbuscular mycorrhizal fungus.</title>
        <authorList>
            <person name="Chen E.C.H."/>
            <person name="Morin E."/>
            <person name="Baudet D."/>
            <person name="Noel J."/>
            <person name="Ndikumana S."/>
            <person name="Charron P."/>
            <person name="St-Onge C."/>
            <person name="Giorgi J."/>
            <person name="Grigoriev I.V."/>
            <person name="Roux C."/>
            <person name="Martin F.M."/>
            <person name="Corradi N."/>
        </authorList>
    </citation>
    <scope>NUCLEOTIDE SEQUENCE [LARGE SCALE GENOMIC DNA]</scope>
    <source>
        <strain evidence="1 2">C2</strain>
    </source>
</reference>
<dbReference type="InterPro" id="IPR036910">
    <property type="entry name" value="HMG_box_dom_sf"/>
</dbReference>
<name>A0A2N1MLA7_9GLOM</name>
<organism evidence="1 2">
    <name type="scientific">Rhizophagus irregularis</name>
    <dbReference type="NCBI Taxonomy" id="588596"/>
    <lineage>
        <taxon>Eukaryota</taxon>
        <taxon>Fungi</taxon>
        <taxon>Fungi incertae sedis</taxon>
        <taxon>Mucoromycota</taxon>
        <taxon>Glomeromycotina</taxon>
        <taxon>Glomeromycetes</taxon>
        <taxon>Glomerales</taxon>
        <taxon>Glomeraceae</taxon>
        <taxon>Rhizophagus</taxon>
    </lineage>
</organism>
<evidence type="ECO:0008006" key="3">
    <source>
        <dbReference type="Google" id="ProtNLM"/>
    </source>
</evidence>
<evidence type="ECO:0000313" key="1">
    <source>
        <dbReference type="EMBL" id="PKK62408.1"/>
    </source>
</evidence>
<dbReference type="VEuPathDB" id="FungiDB:FUN_015496"/>
<dbReference type="SUPFAM" id="SSF47095">
    <property type="entry name" value="HMG-box"/>
    <property type="match status" value="1"/>
</dbReference>
<dbReference type="Gene3D" id="1.10.30.10">
    <property type="entry name" value="High mobility group box domain"/>
    <property type="match status" value="1"/>
</dbReference>
<dbReference type="AlphaFoldDB" id="A0A2N1MLA7"/>
<dbReference type="EMBL" id="LLXL01001929">
    <property type="protein sequence ID" value="PKK62408.1"/>
    <property type="molecule type" value="Genomic_DNA"/>
</dbReference>
<gene>
    <name evidence="1" type="ORF">RhiirC2_855708</name>
</gene>
<dbReference type="VEuPathDB" id="FungiDB:RhiirFUN_011309"/>
<dbReference type="VEuPathDB" id="FungiDB:RhiirA1_419691"/>